<evidence type="ECO:0000313" key="3">
    <source>
        <dbReference type="EMBL" id="NLR22597.1"/>
    </source>
</evidence>
<dbReference type="RefSeq" id="WP_193522116.1">
    <property type="nucleotide sequence ID" value="NZ_CBCSDF010000014.1"/>
</dbReference>
<dbReference type="InterPro" id="IPR050300">
    <property type="entry name" value="GDXG_lipolytic_enzyme"/>
</dbReference>
<sequence>MKLDKQTQALLDDLAAQAGDIHDIEISIETSRQGARAMFLGLAGEIEAQVSSQDLHIEHNGIHVGVRCYRPAQSLASPCPAVVFVHGGGWSLGDVDCYDGLVKDLCQQSGVVFFSVEYSLAPEHKFPCALQQVISVVDWLQENHQQLELDPTKISLMGDSAGGNLALVAAHNLHQQQPNTLSNLYLVYPVVDSYSPHETYPSRMQYGDGNLLLTRDAIKDTCDWYLAPEQSAADVNVSPLFIEDMTHLPATSVLLAGCDPLYDEGILLAKKLKQAGVLNTLTCFENTIHAFFSFAVLDVCKLARSNIANQLKHDLT</sequence>
<keyword evidence="6" id="KW-1185">Reference proteome</keyword>
<dbReference type="EMBL" id="CP137578">
    <property type="protein sequence ID" value="WOX29523.1"/>
    <property type="molecule type" value="Genomic_DNA"/>
</dbReference>
<reference evidence="4 6" key="2">
    <citation type="submission" date="2023-10" db="EMBL/GenBank/DDBJ databases">
        <title>To unveil natural product biosynthetic capacity in Pseudoalteromonas.</title>
        <authorList>
            <person name="Wang J."/>
        </authorList>
    </citation>
    <scope>NUCLEOTIDE SEQUENCE [LARGE SCALE GENOMIC DNA]</scope>
    <source>
        <strain evidence="4 6">DSM 15914</strain>
    </source>
</reference>
<dbReference type="AlphaFoldDB" id="A0A8I2KRD6"/>
<accession>A0A8I2KRD6</accession>
<dbReference type="GO" id="GO:0016787">
    <property type="term" value="F:hydrolase activity"/>
    <property type="evidence" value="ECO:0007669"/>
    <property type="project" value="UniProtKB-KW"/>
</dbReference>
<keyword evidence="1 3" id="KW-0378">Hydrolase</keyword>
<dbReference type="Gene3D" id="3.40.50.1820">
    <property type="entry name" value="alpha/beta hydrolase"/>
    <property type="match status" value="1"/>
</dbReference>
<feature type="domain" description="Alpha/beta hydrolase fold-3" evidence="2">
    <location>
        <begin position="82"/>
        <end position="292"/>
    </location>
</feature>
<evidence type="ECO:0000256" key="1">
    <source>
        <dbReference type="ARBA" id="ARBA00022801"/>
    </source>
</evidence>
<dbReference type="SUPFAM" id="SSF53474">
    <property type="entry name" value="alpha/beta-Hydrolases"/>
    <property type="match status" value="1"/>
</dbReference>
<dbReference type="PANTHER" id="PTHR48081">
    <property type="entry name" value="AB HYDROLASE SUPERFAMILY PROTEIN C4A8.06C"/>
    <property type="match status" value="1"/>
</dbReference>
<reference evidence="3" key="1">
    <citation type="submission" date="2019-10" db="EMBL/GenBank/DDBJ databases">
        <authorList>
            <person name="Paulsen S."/>
        </authorList>
    </citation>
    <scope>NUCLEOTIDE SEQUENCE</scope>
    <source>
        <strain evidence="3">LMG 19692</strain>
    </source>
</reference>
<dbReference type="Proteomes" id="UP001304419">
    <property type="component" value="Chromosome 1"/>
</dbReference>
<dbReference type="Pfam" id="PF07859">
    <property type="entry name" value="Abhydrolase_3"/>
    <property type="match status" value="1"/>
</dbReference>
<protein>
    <submittedName>
        <fullName evidence="3">Alpha/beta hydrolase</fullName>
    </submittedName>
</protein>
<evidence type="ECO:0000313" key="4">
    <source>
        <dbReference type="EMBL" id="WOX29523.1"/>
    </source>
</evidence>
<gene>
    <name evidence="3" type="ORF">F9Y85_15055</name>
    <name evidence="4" type="ORF">R5H13_04460</name>
</gene>
<dbReference type="Proteomes" id="UP000646877">
    <property type="component" value="Unassembled WGS sequence"/>
</dbReference>
<name>A0A8I2KRD6_9GAMM</name>
<dbReference type="PANTHER" id="PTHR48081:SF8">
    <property type="entry name" value="ALPHA_BETA HYDROLASE FOLD-3 DOMAIN-CONTAINING PROTEIN-RELATED"/>
    <property type="match status" value="1"/>
</dbReference>
<evidence type="ECO:0000313" key="6">
    <source>
        <dbReference type="Proteomes" id="UP001304419"/>
    </source>
</evidence>
<dbReference type="EMBL" id="WEIA01000009">
    <property type="protein sequence ID" value="NLR22597.1"/>
    <property type="molecule type" value="Genomic_DNA"/>
</dbReference>
<proteinExistence type="predicted"/>
<organism evidence="3 5">
    <name type="scientific">Pseudoalteromonas maricaloris</name>
    <dbReference type="NCBI Taxonomy" id="184924"/>
    <lineage>
        <taxon>Bacteria</taxon>
        <taxon>Pseudomonadati</taxon>
        <taxon>Pseudomonadota</taxon>
        <taxon>Gammaproteobacteria</taxon>
        <taxon>Alteromonadales</taxon>
        <taxon>Pseudoalteromonadaceae</taxon>
        <taxon>Pseudoalteromonas</taxon>
    </lineage>
</organism>
<evidence type="ECO:0000313" key="5">
    <source>
        <dbReference type="Proteomes" id="UP000646877"/>
    </source>
</evidence>
<evidence type="ECO:0000259" key="2">
    <source>
        <dbReference type="Pfam" id="PF07859"/>
    </source>
</evidence>
<dbReference type="InterPro" id="IPR029058">
    <property type="entry name" value="AB_hydrolase_fold"/>
</dbReference>
<dbReference type="InterPro" id="IPR013094">
    <property type="entry name" value="AB_hydrolase_3"/>
</dbReference>